<accession>A0A834T9Y1</accession>
<evidence type="ECO:0000256" key="3">
    <source>
        <dbReference type="SAM" id="MobiDB-lite"/>
    </source>
</evidence>
<dbReference type="Pfam" id="PF23166">
    <property type="entry name" value="Ig_N_CWD1"/>
    <property type="match status" value="2"/>
</dbReference>
<dbReference type="Proteomes" id="UP000634136">
    <property type="component" value="Unassembled WGS sequence"/>
</dbReference>
<evidence type="ECO:0000313" key="6">
    <source>
        <dbReference type="Proteomes" id="UP000634136"/>
    </source>
</evidence>
<feature type="region of interest" description="Disordered" evidence="3">
    <location>
        <begin position="142"/>
        <end position="163"/>
    </location>
</feature>
<organism evidence="5 6">
    <name type="scientific">Senna tora</name>
    <dbReference type="NCBI Taxonomy" id="362788"/>
    <lineage>
        <taxon>Eukaryota</taxon>
        <taxon>Viridiplantae</taxon>
        <taxon>Streptophyta</taxon>
        <taxon>Embryophyta</taxon>
        <taxon>Tracheophyta</taxon>
        <taxon>Spermatophyta</taxon>
        <taxon>Magnoliopsida</taxon>
        <taxon>eudicotyledons</taxon>
        <taxon>Gunneridae</taxon>
        <taxon>Pentapetalae</taxon>
        <taxon>rosids</taxon>
        <taxon>fabids</taxon>
        <taxon>Fabales</taxon>
        <taxon>Fabaceae</taxon>
        <taxon>Caesalpinioideae</taxon>
        <taxon>Cassia clade</taxon>
        <taxon>Senna</taxon>
    </lineage>
</organism>
<comment type="caution">
    <text evidence="5">The sequence shown here is derived from an EMBL/GenBank/DDBJ whole genome shotgun (WGS) entry which is preliminary data.</text>
</comment>
<dbReference type="GO" id="GO:0046872">
    <property type="term" value="F:metal ion binding"/>
    <property type="evidence" value="ECO:0007669"/>
    <property type="project" value="UniProtKB-KW"/>
</dbReference>
<dbReference type="PANTHER" id="PTHR46999">
    <property type="entry name" value="ALPHA-GLUCAN WATER DIKINASE 1, CHLOROPLASTIC-RELATED"/>
    <property type="match status" value="1"/>
</dbReference>
<dbReference type="EMBL" id="JAAIUW010000009">
    <property type="protein sequence ID" value="KAF7817051.1"/>
    <property type="molecule type" value="Genomic_DNA"/>
</dbReference>
<dbReference type="InterPro" id="IPR056301">
    <property type="entry name" value="GWD-like_N_Ig"/>
</dbReference>
<keyword evidence="6" id="KW-1185">Reference proteome</keyword>
<sequence>MASSSATNSVQVPRLYHFDLIEGMQLEINISGSSERRNVRIEFQLKNCTRAWILHWGFVFHGNKNWFIAADDSSGGKIYKHGALQSQFVKHGQIYLFIIELRDPKIQAIEFVLKDGPHDRWLKLNHGNFRIEIPASDVPIHHSSIPKHPVENKPSSSWESKDRPIISPHQQKRVNHNTLKELVSRLAKGTSLNVSQSSYLTGSMKPVNGDRDPVKSVITYSYKGRYNVEEWLQKQSDGYPQRSNESTSALVDLIERFMGGTDILSWQRYCVHNHEILVFSKIISGDYHIFISSNTKGATILHWGVSKSSPCEWLVPPVEIWPENSKLVSGACQSNFIDKFTGNGSFQVVDVNLQSRNFVGIQFVIWTGGFWIKNNGANFFAGLKQNNPSGRFSQDTKEFVIWLLDEISQREKEAERSLMHRFNIATELTERSRNEGGLGLIGILVWLRFMACRHLTWNKNYNVKPREISEALDRFTNLLQRIYLNHPNDREMVRLIMACVGRGGSGDVGQRIRDEILLILRNNDLKTGMMEEWHQKLHNNSSPDDVIICEALINYVRSGFRINAYWESLNANGLTREKLASYDRPIVSEPHFKADLRDGLIRDLTAYLKTLKAVHAGIDLETAIDFCLGSIKDGKVENAIKSGSAAGLPSKLMFSGYRISRR</sequence>
<keyword evidence="5" id="KW-0808">Transferase</keyword>
<gene>
    <name evidence="5" type="ORF">G2W53_031020</name>
</gene>
<keyword evidence="2" id="KW-0119">Carbohydrate metabolism</keyword>
<reference evidence="5" key="1">
    <citation type="submission" date="2020-09" db="EMBL/GenBank/DDBJ databases">
        <title>Genome-Enabled Discovery of Anthraquinone Biosynthesis in Senna tora.</title>
        <authorList>
            <person name="Kang S.-H."/>
            <person name="Pandey R.P."/>
            <person name="Lee C.-M."/>
            <person name="Sim J.-S."/>
            <person name="Jeong J.-T."/>
            <person name="Choi B.-S."/>
            <person name="Jung M."/>
            <person name="Ginzburg D."/>
            <person name="Zhao K."/>
            <person name="Won S.Y."/>
            <person name="Oh T.-J."/>
            <person name="Yu Y."/>
            <person name="Kim N.-H."/>
            <person name="Lee O.R."/>
            <person name="Lee T.-H."/>
            <person name="Bashyal P."/>
            <person name="Kim T.-S."/>
            <person name="Lee W.-H."/>
            <person name="Kawkins C."/>
            <person name="Kim C.-K."/>
            <person name="Kim J.S."/>
            <person name="Ahn B.O."/>
            <person name="Rhee S.Y."/>
            <person name="Sohng J.K."/>
        </authorList>
    </citation>
    <scope>NUCLEOTIDE SEQUENCE</scope>
    <source>
        <tissue evidence="5">Leaf</tissue>
    </source>
</reference>
<dbReference type="AlphaFoldDB" id="A0A834T9Y1"/>
<evidence type="ECO:0000256" key="2">
    <source>
        <dbReference type="ARBA" id="ARBA00023277"/>
    </source>
</evidence>
<feature type="domain" description="Alpha-glucan water dikinase-like N-terminal Ig-like" evidence="4">
    <location>
        <begin position="287"/>
        <end position="381"/>
    </location>
</feature>
<evidence type="ECO:0000259" key="4">
    <source>
        <dbReference type="Pfam" id="PF23166"/>
    </source>
</evidence>
<evidence type="ECO:0000313" key="5">
    <source>
        <dbReference type="EMBL" id="KAF7817051.1"/>
    </source>
</evidence>
<name>A0A834T9Y1_9FABA</name>
<keyword evidence="5" id="KW-0418">Kinase</keyword>
<evidence type="ECO:0000256" key="1">
    <source>
        <dbReference type="ARBA" id="ARBA00022723"/>
    </source>
</evidence>
<dbReference type="PANTHER" id="PTHR46999:SF4">
    <property type="entry name" value="ALPHA-GLUCAN WATER DIKINASE 2"/>
    <property type="match status" value="1"/>
</dbReference>
<dbReference type="GO" id="GO:0016301">
    <property type="term" value="F:kinase activity"/>
    <property type="evidence" value="ECO:0007669"/>
    <property type="project" value="UniProtKB-KW"/>
</dbReference>
<feature type="domain" description="Alpha-glucan water dikinase-like N-terminal Ig-like" evidence="4">
    <location>
        <begin position="17"/>
        <end position="133"/>
    </location>
</feature>
<proteinExistence type="predicted"/>
<keyword evidence="1" id="KW-0479">Metal-binding</keyword>
<protein>
    <submittedName>
        <fullName evidence="5">Alpha-glucan water dikinase 2 isoform X1</fullName>
    </submittedName>
</protein>
<dbReference type="OrthoDB" id="1405726at2759"/>